<organism evidence="1 2">
    <name type="scientific">Pseudomonas folii</name>
    <dbReference type="NCBI Taxonomy" id="2762593"/>
    <lineage>
        <taxon>Bacteria</taxon>
        <taxon>Pseudomonadati</taxon>
        <taxon>Pseudomonadota</taxon>
        <taxon>Gammaproteobacteria</taxon>
        <taxon>Pseudomonadales</taxon>
        <taxon>Pseudomonadaceae</taxon>
        <taxon>Pseudomonas</taxon>
    </lineage>
</organism>
<comment type="caution">
    <text evidence="1">The sequence shown here is derived from an EMBL/GenBank/DDBJ whole genome shotgun (WGS) entry which is preliminary data.</text>
</comment>
<dbReference type="Proteomes" id="UP000651852">
    <property type="component" value="Unassembled WGS sequence"/>
</dbReference>
<accession>A0ABR7AUD6</accession>
<reference evidence="1 2" key="1">
    <citation type="submission" date="2020-08" db="EMBL/GenBank/DDBJ databases">
        <title>Putative novel bacterial strains isolated from necrotic wheat leaf tissues caused by Xanthomonas translucens.</title>
        <authorList>
            <person name="Tambong J.T."/>
        </authorList>
    </citation>
    <scope>NUCLEOTIDE SEQUENCE [LARGE SCALE GENOMIC DNA]</scope>
    <source>
        <strain evidence="1 2">DOAB 1069</strain>
    </source>
</reference>
<dbReference type="EMBL" id="JACONW010000004">
    <property type="protein sequence ID" value="MBC3948527.1"/>
    <property type="molecule type" value="Genomic_DNA"/>
</dbReference>
<gene>
    <name evidence="1" type="ORF">H8S59_01910</name>
</gene>
<evidence type="ECO:0000313" key="1">
    <source>
        <dbReference type="EMBL" id="MBC3948527.1"/>
    </source>
</evidence>
<evidence type="ECO:0000313" key="2">
    <source>
        <dbReference type="Proteomes" id="UP000651852"/>
    </source>
</evidence>
<name>A0ABR7AUD6_9PSED</name>
<keyword evidence="2" id="KW-1185">Reference proteome</keyword>
<protein>
    <submittedName>
        <fullName evidence="1">Uncharacterized protein</fullName>
    </submittedName>
</protein>
<dbReference type="RefSeq" id="WP_187520302.1">
    <property type="nucleotide sequence ID" value="NZ_JACONW010000004.1"/>
</dbReference>
<proteinExistence type="predicted"/>
<sequence>MELHLTLVLEIEKFESWEQPWRFYEVLSASTSLDADAREMLHIVWIAAIEYPSWRMSNELEASCLLADARLKSDFPWLSEQARRQFVNAVAYLWR</sequence>